<proteinExistence type="predicted"/>
<keyword evidence="2" id="KW-1185">Reference proteome</keyword>
<dbReference type="GO" id="GO:0005975">
    <property type="term" value="P:carbohydrate metabolic process"/>
    <property type="evidence" value="ECO:0007669"/>
    <property type="project" value="InterPro"/>
</dbReference>
<dbReference type="InterPro" id="IPR008928">
    <property type="entry name" value="6-hairpin_glycosidase_sf"/>
</dbReference>
<evidence type="ECO:0000313" key="2">
    <source>
        <dbReference type="Proteomes" id="UP000660862"/>
    </source>
</evidence>
<evidence type="ECO:0000313" key="1">
    <source>
        <dbReference type="EMBL" id="GGG86893.1"/>
    </source>
</evidence>
<reference evidence="1" key="1">
    <citation type="journal article" date="2014" name="Int. J. Syst. Evol. Microbiol.">
        <title>Complete genome sequence of Corynebacterium casei LMG S-19264T (=DSM 44701T), isolated from a smear-ripened cheese.</title>
        <authorList>
            <consortium name="US DOE Joint Genome Institute (JGI-PGF)"/>
            <person name="Walter F."/>
            <person name="Albersmeier A."/>
            <person name="Kalinowski J."/>
            <person name="Ruckert C."/>
        </authorList>
    </citation>
    <scope>NUCLEOTIDE SEQUENCE</scope>
    <source>
        <strain evidence="1">CGMCC 1.12195</strain>
    </source>
</reference>
<accession>A0A917HQD3</accession>
<reference evidence="1" key="2">
    <citation type="submission" date="2020-09" db="EMBL/GenBank/DDBJ databases">
        <authorList>
            <person name="Sun Q."/>
            <person name="Zhou Y."/>
        </authorList>
    </citation>
    <scope>NUCLEOTIDE SEQUENCE</scope>
    <source>
        <strain evidence="1">CGMCC 1.12195</strain>
    </source>
</reference>
<dbReference type="EMBL" id="BMER01000001">
    <property type="protein sequence ID" value="GGG86893.1"/>
    <property type="molecule type" value="Genomic_DNA"/>
</dbReference>
<sequence length="433" mass="50521">MLVNVLFWAFTIGIAHGMMPVATDSVLFGRTNDRVELAHEEIWHRFIDEYNVLIDFADYDGSFIRPEADEYRMLKPNALAWWTPTENGSMFNGLYLDAICRRWALTHQEADKEKARRLVKGLLFLASVGDKSGFIARSVATDGKTPPAMGSNDQSSPWFYGLWRYVYAGLADDAERDLIVAKMTEVAEALVQTGWRIPTMSYSPSRYRNTFAAFDWEGAPRILFVTKAMHYLTGDDKWHQRYIRATQESAGEYQPNRLEICRQGMHFEHNKTNRWTGVSGVVDLLALWEMESDPKYKRAYEEGLNSSAESAAEGISLWRRFDSGDTQFFMHDWRVLNQWWRPQHSEQDALDVAATQHSELVKISPRRVQELHYMREPIWMSWIVTMAPDQRIIDQYHAEIVAMIDTFSYDTFYYSQFFPVESVWYRLVQGRRE</sequence>
<comment type="caution">
    <text evidence="1">The sequence shown here is derived from an EMBL/GenBank/DDBJ whole genome shotgun (WGS) entry which is preliminary data.</text>
</comment>
<dbReference type="Proteomes" id="UP000660862">
    <property type="component" value="Unassembled WGS sequence"/>
</dbReference>
<dbReference type="AlphaFoldDB" id="A0A917HQD3"/>
<gene>
    <name evidence="1" type="ORF">GCM10007415_20670</name>
</gene>
<organism evidence="1 2">
    <name type="scientific">Parapedobacter pyrenivorans</name>
    <dbReference type="NCBI Taxonomy" id="1305674"/>
    <lineage>
        <taxon>Bacteria</taxon>
        <taxon>Pseudomonadati</taxon>
        <taxon>Bacteroidota</taxon>
        <taxon>Sphingobacteriia</taxon>
        <taxon>Sphingobacteriales</taxon>
        <taxon>Sphingobacteriaceae</taxon>
        <taxon>Parapedobacter</taxon>
    </lineage>
</organism>
<protein>
    <submittedName>
        <fullName evidence="1">Uncharacterized protein</fullName>
    </submittedName>
</protein>
<name>A0A917HQD3_9SPHI</name>
<dbReference type="SUPFAM" id="SSF48208">
    <property type="entry name" value="Six-hairpin glycosidases"/>
    <property type="match status" value="1"/>
</dbReference>